<dbReference type="Proteomes" id="UP001530377">
    <property type="component" value="Unassembled WGS sequence"/>
</dbReference>
<dbReference type="Gene3D" id="3.40.50.720">
    <property type="entry name" value="NAD(P)-binding Rossmann-like Domain"/>
    <property type="match status" value="1"/>
</dbReference>
<evidence type="ECO:0000313" key="4">
    <source>
        <dbReference type="Proteomes" id="UP001530377"/>
    </source>
</evidence>
<feature type="region of interest" description="Disordered" evidence="1">
    <location>
        <begin position="50"/>
        <end position="92"/>
    </location>
</feature>
<evidence type="ECO:0000313" key="3">
    <source>
        <dbReference type="EMBL" id="KAL3808768.1"/>
    </source>
</evidence>
<proteinExistence type="predicted"/>
<keyword evidence="4" id="KW-1185">Reference proteome</keyword>
<name>A0ABD3R7H6_9STRA</name>
<protein>
    <submittedName>
        <fullName evidence="3">Uncharacterized protein</fullName>
    </submittedName>
</protein>
<comment type="caution">
    <text evidence="3">The sequence shown here is derived from an EMBL/GenBank/DDBJ whole genome shotgun (WGS) entry which is preliminary data.</text>
</comment>
<dbReference type="SUPFAM" id="SSF51735">
    <property type="entry name" value="NAD(P)-binding Rossmann-fold domains"/>
    <property type="match status" value="1"/>
</dbReference>
<reference evidence="3 4" key="1">
    <citation type="submission" date="2024-10" db="EMBL/GenBank/DDBJ databases">
        <title>Updated reference genomes for cyclostephanoid diatoms.</title>
        <authorList>
            <person name="Roberts W.R."/>
            <person name="Alverson A.J."/>
        </authorList>
    </citation>
    <scope>NUCLEOTIDE SEQUENCE [LARGE SCALE GENOMIC DNA]</scope>
    <source>
        <strain evidence="3 4">AJA228-03</strain>
    </source>
</reference>
<dbReference type="AlphaFoldDB" id="A0ABD3R7H6"/>
<feature type="compositionally biased region" description="Acidic residues" evidence="1">
    <location>
        <begin position="63"/>
        <end position="85"/>
    </location>
</feature>
<sequence>MAVMAIRRRSLGVLIPCILLLHAGAFEARRSAAFAFSVVRNTRGGMIGGDFMTRGSTSAAAASDDDDDDDHEHYDDDDDDEDDDAVSTPSPRYFDLSGKTALITGSSGGIGKSIACYLSKE</sequence>
<feature type="signal peptide" evidence="2">
    <location>
        <begin position="1"/>
        <end position="25"/>
    </location>
</feature>
<evidence type="ECO:0000256" key="1">
    <source>
        <dbReference type="SAM" id="MobiDB-lite"/>
    </source>
</evidence>
<accession>A0ABD3R7H6</accession>
<organism evidence="3 4">
    <name type="scientific">Cyclostephanos tholiformis</name>
    <dbReference type="NCBI Taxonomy" id="382380"/>
    <lineage>
        <taxon>Eukaryota</taxon>
        <taxon>Sar</taxon>
        <taxon>Stramenopiles</taxon>
        <taxon>Ochrophyta</taxon>
        <taxon>Bacillariophyta</taxon>
        <taxon>Coscinodiscophyceae</taxon>
        <taxon>Thalassiosirophycidae</taxon>
        <taxon>Stephanodiscales</taxon>
        <taxon>Stephanodiscaceae</taxon>
        <taxon>Cyclostephanos</taxon>
    </lineage>
</organism>
<dbReference type="InterPro" id="IPR036291">
    <property type="entry name" value="NAD(P)-bd_dom_sf"/>
</dbReference>
<dbReference type="EMBL" id="JALLPB020000472">
    <property type="protein sequence ID" value="KAL3808768.1"/>
    <property type="molecule type" value="Genomic_DNA"/>
</dbReference>
<evidence type="ECO:0000256" key="2">
    <source>
        <dbReference type="SAM" id="SignalP"/>
    </source>
</evidence>
<keyword evidence="2" id="KW-0732">Signal</keyword>
<feature type="chain" id="PRO_5044801101" evidence="2">
    <location>
        <begin position="26"/>
        <end position="121"/>
    </location>
</feature>
<gene>
    <name evidence="3" type="ORF">ACHAXA_001344</name>
</gene>